<keyword evidence="3" id="KW-1185">Reference proteome</keyword>
<gene>
    <name evidence="2" type="ORF">CPT34_24630</name>
</gene>
<sequence length="764" mass="84749">MTSEYNACIDGNYSEDDAFEAYWARWLDISVVNNLSFVRFDFIPALVSNYCSFRAGDKDAAGKLAPHLRRLISQEDDIDRILPRLLLVLWGIIIDGHQGGDYRVDAKTLDYSTRIIRLTFELGRSLGEEPEVEKLASESYFLTPAEANALMPGTINYYLGIYFLASISETSFGLRSGEEDRVEMARLKSILARAAGLSAELRKDVIYSPLALGGYKPNPSTISERIPEFGLAIKACKQLQRYENLALPEDTSSRIRDTCYNLAIGWNFDIGSFMDVLSTSSRLMASGGRIDSPLDNWRIGWSRARAFLRLGQGARSLEEFSKAATFLDEIPQKFADVLPDAHRWGALFPNAIVRMGTQTRDENIQAFFDEWHSASVHLSIEVVDTMNITDSSRRFDAMFPEQEVSFPREQELLGDIEVSDASIQSYYRAYWAASPALPLNSDRCDAPFISLFFSDFDQTLYIYYCNKSKRLARSSKKVLSHFTELLTSTSERPYEMLYDIAIRPVAGDMLEDGDVLTIVPHSFFWGTNFAALGDGSSQLIDRYAIRLASFANAAVTTRRGVPIAVNSLLVVFNPVEHDDHVWSVLPGASNTASVISERLKSNARVSILEGPSASESSVLSMMGEFDVVHFATHAFASATRPFASSVVLSPDAETSDGYLSLGEIAGIEKHPKLIYLASCESGKGVRAGGGPMSLASLLSRRGRIPVIATTSNLSDQASQWIESVFYKELAVTGDPATSLRKAQLIARKFAPDPNFWAPVFYWGP</sequence>
<reference evidence="2 3" key="1">
    <citation type="submission" date="2017-09" db="EMBL/GenBank/DDBJ databases">
        <title>Comparative genomics of rhizobia isolated from Phaseolus vulgaris in China.</title>
        <authorList>
            <person name="Tong W."/>
        </authorList>
    </citation>
    <scope>NUCLEOTIDE SEQUENCE [LARGE SCALE GENOMIC DNA]</scope>
    <source>
        <strain evidence="2 3">L101</strain>
    </source>
</reference>
<feature type="domain" description="CHAT" evidence="1">
    <location>
        <begin position="492"/>
        <end position="759"/>
    </location>
</feature>
<dbReference type="Pfam" id="PF12770">
    <property type="entry name" value="CHAT"/>
    <property type="match status" value="1"/>
</dbReference>
<accession>A0A2A5KN79</accession>
<comment type="caution">
    <text evidence="2">The sequence shown here is derived from an EMBL/GenBank/DDBJ whole genome shotgun (WGS) entry which is preliminary data.</text>
</comment>
<dbReference type="InterPro" id="IPR024983">
    <property type="entry name" value="CHAT_dom"/>
</dbReference>
<name>A0A2A5KN79_9HYPH</name>
<protein>
    <recommendedName>
        <fullName evidence="1">CHAT domain-containing protein</fullName>
    </recommendedName>
</protein>
<dbReference type="EMBL" id="NXDM01000027">
    <property type="protein sequence ID" value="PCK78463.1"/>
    <property type="molecule type" value="Genomic_DNA"/>
</dbReference>
<evidence type="ECO:0000259" key="1">
    <source>
        <dbReference type="Pfam" id="PF12770"/>
    </source>
</evidence>
<evidence type="ECO:0000313" key="2">
    <source>
        <dbReference type="EMBL" id="PCK78463.1"/>
    </source>
</evidence>
<evidence type="ECO:0000313" key="3">
    <source>
        <dbReference type="Proteomes" id="UP000218807"/>
    </source>
</evidence>
<organism evidence="2 3">
    <name type="scientific">Rhizobium sophoriradicis</name>
    <dbReference type="NCBI Taxonomy" id="1535245"/>
    <lineage>
        <taxon>Bacteria</taxon>
        <taxon>Pseudomonadati</taxon>
        <taxon>Pseudomonadota</taxon>
        <taxon>Alphaproteobacteria</taxon>
        <taxon>Hyphomicrobiales</taxon>
        <taxon>Rhizobiaceae</taxon>
        <taxon>Rhizobium/Agrobacterium group</taxon>
        <taxon>Rhizobium</taxon>
    </lineage>
</organism>
<dbReference type="Proteomes" id="UP000218807">
    <property type="component" value="Unassembled WGS sequence"/>
</dbReference>
<dbReference type="AlphaFoldDB" id="A0A2A5KN79"/>
<proteinExistence type="predicted"/>